<sequence>MYTSTRMSQTPNYDVKVKTILDTLKPGERVCSMTGEKWMMTEEEIGWYKKFNVPPPKVSPLTRWKHHGAWYVGYQYWYQKHPETRLRSDGATDGQARKPIICTVHPATGIKVLPDKEWFEKDFISAGRDYDPSRSLMEQWRDLQLAVPMPANRNHVEPVNSIAFVSQGDENSYFVGASKSRNSLYCHVAMDTEDSAEVYQGFSVTNSFNVVHSRRIFNCQYVRESFDCMNSTFLFDCRNCEFCFGATNKRNKKHLWFNEQLSENEWKKRRAEVDLGSRKILDEYTAKFQKLVDDAVWPENFNEQAENSTGEYLTKTTKVRESYFCEEGALNEYSCNFSLGTSENCAFSGYPVFATDIYYSGSCSRGSKCSFCFLCIQSQRMEYSLLCYNCEDCFGCVGLQRKKFCILNKQYSEEEYWQRVDEIKCKMLEDKEYGEFFPAKYAPSYWADSGAPVWFDTSKEDALGMGCLFFDPESEDAIGESLANATPTPVEEIPDHVNDLTDEWISRPLYDVGSNRRFAMIKPEVELYRHMKIAPPRKHFISRIKDLWLEANQASFIETKCEACHKPLRVAKNAAHSVRRHLCRKDYLAYLEKNG</sequence>
<dbReference type="AlphaFoldDB" id="A0A0G1XZP2"/>
<organism evidence="1 2">
    <name type="scientific">Candidatus Uhrbacteria bacterium GW2011_GWC2_53_7</name>
    <dbReference type="NCBI Taxonomy" id="1618986"/>
    <lineage>
        <taxon>Bacteria</taxon>
        <taxon>Candidatus Uhriibacteriota</taxon>
    </lineage>
</organism>
<protein>
    <submittedName>
        <fullName evidence="1">Caib/baif family protein</fullName>
    </submittedName>
</protein>
<name>A0A0G1XZP2_9BACT</name>
<dbReference type="EMBL" id="LCRN01000017">
    <property type="protein sequence ID" value="KKW36628.1"/>
    <property type="molecule type" value="Genomic_DNA"/>
</dbReference>
<gene>
    <name evidence="1" type="ORF">UY82_C0017G0004</name>
</gene>
<evidence type="ECO:0000313" key="2">
    <source>
        <dbReference type="Proteomes" id="UP000033865"/>
    </source>
</evidence>
<dbReference type="Proteomes" id="UP000033865">
    <property type="component" value="Unassembled WGS sequence"/>
</dbReference>
<reference evidence="1 2" key="1">
    <citation type="journal article" date="2015" name="Nature">
        <title>rRNA introns, odd ribosomes, and small enigmatic genomes across a large radiation of phyla.</title>
        <authorList>
            <person name="Brown C.T."/>
            <person name="Hug L.A."/>
            <person name="Thomas B.C."/>
            <person name="Sharon I."/>
            <person name="Castelle C.J."/>
            <person name="Singh A."/>
            <person name="Wilkins M.J."/>
            <person name="Williams K.H."/>
            <person name="Banfield J.F."/>
        </authorList>
    </citation>
    <scope>NUCLEOTIDE SEQUENCE [LARGE SCALE GENOMIC DNA]</scope>
</reference>
<evidence type="ECO:0000313" key="1">
    <source>
        <dbReference type="EMBL" id="KKW36628.1"/>
    </source>
</evidence>
<accession>A0A0G1XZP2</accession>
<comment type="caution">
    <text evidence="1">The sequence shown here is derived from an EMBL/GenBank/DDBJ whole genome shotgun (WGS) entry which is preliminary data.</text>
</comment>
<proteinExistence type="predicted"/>